<reference evidence="2 3" key="1">
    <citation type="journal article" date="2018" name="Sci. Data">
        <title>The draft genome sequence of cork oak.</title>
        <authorList>
            <person name="Ramos A.M."/>
            <person name="Usie A."/>
            <person name="Barbosa P."/>
            <person name="Barros P.M."/>
            <person name="Capote T."/>
            <person name="Chaves I."/>
            <person name="Simoes F."/>
            <person name="Abreu I."/>
            <person name="Carrasquinho I."/>
            <person name="Faro C."/>
            <person name="Guimaraes J.B."/>
            <person name="Mendonca D."/>
            <person name="Nobrega F."/>
            <person name="Rodrigues L."/>
            <person name="Saibo N.J.M."/>
            <person name="Varela M.C."/>
            <person name="Egas C."/>
            <person name="Matos J."/>
            <person name="Miguel C.M."/>
            <person name="Oliveira M.M."/>
            <person name="Ricardo C.P."/>
            <person name="Goncalves S."/>
        </authorList>
    </citation>
    <scope>NUCLEOTIDE SEQUENCE [LARGE SCALE GENOMIC DNA]</scope>
    <source>
        <strain evidence="3">cv. HL8</strain>
    </source>
</reference>
<proteinExistence type="predicted"/>
<keyword evidence="3" id="KW-1185">Reference proteome</keyword>
<keyword evidence="2" id="KW-0808">Transferase</keyword>
<evidence type="ECO:0000313" key="3">
    <source>
        <dbReference type="Proteomes" id="UP000237347"/>
    </source>
</evidence>
<dbReference type="InterPro" id="IPR004046">
    <property type="entry name" value="GST_C"/>
</dbReference>
<dbReference type="GO" id="GO:0016740">
    <property type="term" value="F:transferase activity"/>
    <property type="evidence" value="ECO:0007669"/>
    <property type="project" value="UniProtKB-KW"/>
</dbReference>
<protein>
    <submittedName>
        <fullName evidence="2">Glutathione transferase gst 23</fullName>
    </submittedName>
</protein>
<feature type="domain" description="Glutathione S-transferase C-terminal" evidence="1">
    <location>
        <begin position="69"/>
        <end position="119"/>
    </location>
</feature>
<evidence type="ECO:0000313" key="2">
    <source>
        <dbReference type="EMBL" id="KAK7839014.1"/>
    </source>
</evidence>
<dbReference type="Pfam" id="PF00043">
    <property type="entry name" value="GST_C"/>
    <property type="match status" value="1"/>
</dbReference>
<dbReference type="Gene3D" id="1.20.1050.10">
    <property type="match status" value="1"/>
</dbReference>
<comment type="caution">
    <text evidence="2">The sequence shown here is derived from an EMBL/GenBank/DDBJ whole genome shotgun (WGS) entry which is preliminary data.</text>
</comment>
<dbReference type="Proteomes" id="UP000237347">
    <property type="component" value="Unassembled WGS sequence"/>
</dbReference>
<dbReference type="InterPro" id="IPR036282">
    <property type="entry name" value="Glutathione-S-Trfase_C_sf"/>
</dbReference>
<organism evidence="2 3">
    <name type="scientific">Quercus suber</name>
    <name type="common">Cork oak</name>
    <dbReference type="NCBI Taxonomy" id="58331"/>
    <lineage>
        <taxon>Eukaryota</taxon>
        <taxon>Viridiplantae</taxon>
        <taxon>Streptophyta</taxon>
        <taxon>Embryophyta</taxon>
        <taxon>Tracheophyta</taxon>
        <taxon>Spermatophyta</taxon>
        <taxon>Magnoliopsida</taxon>
        <taxon>eudicotyledons</taxon>
        <taxon>Gunneridae</taxon>
        <taxon>Pentapetalae</taxon>
        <taxon>rosids</taxon>
        <taxon>fabids</taxon>
        <taxon>Fagales</taxon>
        <taxon>Fagaceae</taxon>
        <taxon>Quercus</taxon>
    </lineage>
</organism>
<sequence>MVTGAVRPWSSPTSLKELHLELFACSVDKEARISDMVDIAPNGGDRSWNLLSAMSSGLGETARFYALCISHPKYLWEGEEKEKAAKEARENLKTLESGLEGKHFFGGETLGFVDIAAGPLAGLDAGLK</sequence>
<dbReference type="AlphaFoldDB" id="A0AAW0KIN6"/>
<name>A0AAW0KIN6_QUESU</name>
<gene>
    <name evidence="2" type="primary">GST23_26</name>
    <name evidence="2" type="ORF">CFP56_018857</name>
</gene>
<accession>A0AAW0KIN6</accession>
<dbReference type="EMBL" id="PKMF04000293">
    <property type="protein sequence ID" value="KAK7839014.1"/>
    <property type="molecule type" value="Genomic_DNA"/>
</dbReference>
<evidence type="ECO:0000259" key="1">
    <source>
        <dbReference type="Pfam" id="PF00043"/>
    </source>
</evidence>
<dbReference type="SUPFAM" id="SSF47616">
    <property type="entry name" value="GST C-terminal domain-like"/>
    <property type="match status" value="1"/>
</dbReference>